<organism evidence="2 3">
    <name type="scientific">Paramagnetospirillum kuznetsovii</name>
    <dbReference type="NCBI Taxonomy" id="2053833"/>
    <lineage>
        <taxon>Bacteria</taxon>
        <taxon>Pseudomonadati</taxon>
        <taxon>Pseudomonadota</taxon>
        <taxon>Alphaproteobacteria</taxon>
        <taxon>Rhodospirillales</taxon>
        <taxon>Magnetospirillaceae</taxon>
        <taxon>Paramagnetospirillum</taxon>
    </lineage>
</organism>
<dbReference type="OrthoDB" id="7362472at2"/>
<comment type="caution">
    <text evidence="2">The sequence shown here is derived from an EMBL/GenBank/DDBJ whole genome shotgun (WGS) entry which is preliminary data.</text>
</comment>
<evidence type="ECO:0000256" key="1">
    <source>
        <dbReference type="SAM" id="Phobius"/>
    </source>
</evidence>
<keyword evidence="3" id="KW-1185">Reference proteome</keyword>
<accession>A0A364P1L3</accession>
<feature type="transmembrane region" description="Helical" evidence="1">
    <location>
        <begin position="76"/>
        <end position="99"/>
    </location>
</feature>
<dbReference type="EMBL" id="PGTO01000003">
    <property type="protein sequence ID" value="RAU23057.1"/>
    <property type="molecule type" value="Genomic_DNA"/>
</dbReference>
<keyword evidence="1" id="KW-1133">Transmembrane helix</keyword>
<name>A0A364P1L3_9PROT</name>
<reference evidence="2 3" key="1">
    <citation type="submission" date="2017-11" db="EMBL/GenBank/DDBJ databases">
        <title>Draft genome sequence of magnetotactic bacterium Magnetospirillum kuznetsovii LBB-42.</title>
        <authorList>
            <person name="Grouzdev D.S."/>
            <person name="Rysina M.S."/>
            <person name="Baslerov R.V."/>
            <person name="Koziaeva V."/>
        </authorList>
    </citation>
    <scope>NUCLEOTIDE SEQUENCE [LARGE SCALE GENOMIC DNA]</scope>
    <source>
        <strain evidence="2 3">LBB-42</strain>
    </source>
</reference>
<evidence type="ECO:0000313" key="2">
    <source>
        <dbReference type="EMBL" id="RAU23057.1"/>
    </source>
</evidence>
<evidence type="ECO:0000313" key="3">
    <source>
        <dbReference type="Proteomes" id="UP000251075"/>
    </source>
</evidence>
<proteinExistence type="predicted"/>
<gene>
    <name evidence="2" type="ORF">CU669_05600</name>
</gene>
<sequence>MTAQTKPAALREVVGTFADRAHFEAAVSALLECGFDRGRLSVLASHDSLEVAGGKAQKWRDGLVALVGEMKYEGPLVAAGLIALAAGPVGAVIAGLIAAGVGGVAVKELLDEVAAIPDSGDFTRALAAGSVILWVSVENAAEEARVKPLLAGAGGANIHIFERAKGHRH</sequence>
<protein>
    <recommendedName>
        <fullName evidence="4">DUF1269 domain-containing protein</fullName>
    </recommendedName>
</protein>
<dbReference type="AlphaFoldDB" id="A0A364P1L3"/>
<keyword evidence="1" id="KW-0812">Transmembrane</keyword>
<keyword evidence="1" id="KW-0472">Membrane</keyword>
<evidence type="ECO:0008006" key="4">
    <source>
        <dbReference type="Google" id="ProtNLM"/>
    </source>
</evidence>
<dbReference type="RefSeq" id="WP_112143038.1">
    <property type="nucleotide sequence ID" value="NZ_PGTO01000003.1"/>
</dbReference>
<dbReference type="Proteomes" id="UP000251075">
    <property type="component" value="Unassembled WGS sequence"/>
</dbReference>